<sequence length="466" mass="50846">MLLTLTTSHQPATDLGFLLHKHPGRVQTFAVAAGSAHVFYPVAEPAETTVALLLELDPVELVRRGRDNTAFSLGRYVNDRPYVASSMLAVALGKVFRTALGGRCEAKPELAATPIPLAVHLPAVPCHGGPDLVERLFAPLGWTVEATPVPMPGWGDSPYVDLRLTGTLRLADALNHLYVLLPVLDNAKHYWVAEDEVDKLLRAGGDWLAGHPERELVSRRYLKHRRPLVESALTRLAEAEDTGAEELDSALAEAAVTETPARESLSAARRAAVLAALHELHAREVVDLGCGSGALLRELFQDPRFTRILGVDVSARALASAEYRLHLDRVPEQVAARVRLKQSALTYLDPDVRGFDAAVLMEVVEHVDPPRLPALAHAVFGAAKPGAVLVTTPNVEYNPLFPGLPPGGFRHTDHRFEWTRAEFRSWAHGVAERYGYAVEFRSIGPEDPEAGAPTQFALFRRTEVTA</sequence>
<dbReference type="InterPro" id="IPR013217">
    <property type="entry name" value="Methyltransf_12"/>
</dbReference>
<evidence type="ECO:0000259" key="14">
    <source>
        <dbReference type="Pfam" id="PF12623"/>
    </source>
</evidence>
<evidence type="ECO:0000256" key="9">
    <source>
        <dbReference type="ARBA" id="ARBA00022884"/>
    </source>
</evidence>
<feature type="domain" description="Hen1 N-terminal" evidence="14">
    <location>
        <begin position="1"/>
        <end position="237"/>
    </location>
</feature>
<dbReference type="EC" id="2.1.1.386" evidence="11"/>
<dbReference type="CDD" id="cd02440">
    <property type="entry name" value="AdoMet_MTases"/>
    <property type="match status" value="1"/>
</dbReference>
<keyword evidence="4" id="KW-0489">Methyltransferase</keyword>
<protein>
    <recommendedName>
        <fullName evidence="3">Small RNA 2'-O-methyltransferase</fullName>
        <ecNumber evidence="11">2.1.1.386</ecNumber>
    </recommendedName>
</protein>
<keyword evidence="9" id="KW-0694">RNA-binding</keyword>
<dbReference type="Proteomes" id="UP001519363">
    <property type="component" value="Unassembled WGS sequence"/>
</dbReference>
<dbReference type="Gene3D" id="3.40.50.150">
    <property type="entry name" value="Vaccinia Virus protein VP39"/>
    <property type="match status" value="1"/>
</dbReference>
<evidence type="ECO:0000256" key="11">
    <source>
        <dbReference type="ARBA" id="ARBA00035025"/>
    </source>
</evidence>
<keyword evidence="7" id="KW-0479">Metal-binding</keyword>
<dbReference type="InterPro" id="IPR024026">
    <property type="entry name" value="3'-RNA_MeTfrase_Hen1_bac"/>
</dbReference>
<dbReference type="InterPro" id="IPR026610">
    <property type="entry name" value="Hen1"/>
</dbReference>
<evidence type="ECO:0000256" key="12">
    <source>
        <dbReference type="ARBA" id="ARBA00048418"/>
    </source>
</evidence>
<proteinExistence type="inferred from homology"/>
<dbReference type="PANTHER" id="PTHR21404">
    <property type="entry name" value="HEN1"/>
    <property type="match status" value="1"/>
</dbReference>
<evidence type="ECO:0000256" key="1">
    <source>
        <dbReference type="ARBA" id="ARBA00001946"/>
    </source>
</evidence>
<evidence type="ECO:0000256" key="8">
    <source>
        <dbReference type="ARBA" id="ARBA00022842"/>
    </source>
</evidence>
<comment type="catalytic activity">
    <reaction evidence="12">
        <text>small RNA 3'-end nucleotide + S-adenosyl-L-methionine = small RNA 3'-end 2'-O-methylnucleotide + S-adenosyl-L-homocysteine + H(+)</text>
        <dbReference type="Rhea" id="RHEA:37887"/>
        <dbReference type="Rhea" id="RHEA-COMP:10415"/>
        <dbReference type="Rhea" id="RHEA-COMP:10416"/>
        <dbReference type="ChEBI" id="CHEBI:15378"/>
        <dbReference type="ChEBI" id="CHEBI:57856"/>
        <dbReference type="ChEBI" id="CHEBI:59789"/>
        <dbReference type="ChEBI" id="CHEBI:74896"/>
        <dbReference type="ChEBI" id="CHEBI:74898"/>
        <dbReference type="EC" id="2.1.1.386"/>
    </reaction>
</comment>
<feature type="domain" description="Methyltransferase type 12" evidence="13">
    <location>
        <begin position="286"/>
        <end position="389"/>
    </location>
</feature>
<evidence type="ECO:0000256" key="5">
    <source>
        <dbReference type="ARBA" id="ARBA00022679"/>
    </source>
</evidence>
<comment type="similarity">
    <text evidence="2">Belongs to the methyltransferase superfamily. HEN1 family.</text>
</comment>
<keyword evidence="16" id="KW-1185">Reference proteome</keyword>
<dbReference type="SUPFAM" id="SSF53335">
    <property type="entry name" value="S-adenosyl-L-methionine-dependent methyltransferases"/>
    <property type="match status" value="1"/>
</dbReference>
<evidence type="ECO:0000256" key="7">
    <source>
        <dbReference type="ARBA" id="ARBA00022723"/>
    </source>
</evidence>
<dbReference type="InterPro" id="IPR024740">
    <property type="entry name" value="Hen1_N"/>
</dbReference>
<accession>A0ABS5AJE7</accession>
<dbReference type="Pfam" id="PF08242">
    <property type="entry name" value="Methyltransf_12"/>
    <property type="match status" value="1"/>
</dbReference>
<evidence type="ECO:0000256" key="10">
    <source>
        <dbReference type="ARBA" id="ARBA00023158"/>
    </source>
</evidence>
<evidence type="ECO:0000256" key="6">
    <source>
        <dbReference type="ARBA" id="ARBA00022691"/>
    </source>
</evidence>
<organism evidence="15 16">
    <name type="scientific">Crossiella equi</name>
    <dbReference type="NCBI Taxonomy" id="130796"/>
    <lineage>
        <taxon>Bacteria</taxon>
        <taxon>Bacillati</taxon>
        <taxon>Actinomycetota</taxon>
        <taxon>Actinomycetes</taxon>
        <taxon>Pseudonocardiales</taxon>
        <taxon>Pseudonocardiaceae</taxon>
        <taxon>Crossiella</taxon>
    </lineage>
</organism>
<evidence type="ECO:0000256" key="4">
    <source>
        <dbReference type="ARBA" id="ARBA00022603"/>
    </source>
</evidence>
<evidence type="ECO:0000259" key="13">
    <source>
        <dbReference type="Pfam" id="PF08242"/>
    </source>
</evidence>
<reference evidence="15 16" key="1">
    <citation type="submission" date="2021-03" db="EMBL/GenBank/DDBJ databases">
        <title>Sequencing the genomes of 1000 actinobacteria strains.</title>
        <authorList>
            <person name="Klenk H.-P."/>
        </authorList>
    </citation>
    <scope>NUCLEOTIDE SEQUENCE [LARGE SCALE GENOMIC DNA]</scope>
    <source>
        <strain evidence="15 16">DSM 44580</strain>
    </source>
</reference>
<comment type="caution">
    <text evidence="15">The sequence shown here is derived from an EMBL/GenBank/DDBJ whole genome shotgun (WGS) entry which is preliminary data.</text>
</comment>
<gene>
    <name evidence="15" type="ORF">JOF53_005244</name>
</gene>
<name>A0ABS5AJE7_9PSEU</name>
<dbReference type="InterPro" id="IPR029063">
    <property type="entry name" value="SAM-dependent_MTases_sf"/>
</dbReference>
<dbReference type="Gene3D" id="3.30.1610.20">
    <property type="entry name" value="Hen1, N-terminal domain"/>
    <property type="match status" value="1"/>
</dbReference>
<dbReference type="Pfam" id="PF12623">
    <property type="entry name" value="Hen1_L"/>
    <property type="match status" value="1"/>
</dbReference>
<keyword evidence="6" id="KW-0949">S-adenosyl-L-methionine</keyword>
<keyword evidence="10" id="KW-0943">RNA-mediated gene silencing</keyword>
<dbReference type="InterPro" id="IPR038546">
    <property type="entry name" value="Hen1_N_sf"/>
</dbReference>
<keyword evidence="5" id="KW-0808">Transferase</keyword>
<evidence type="ECO:0000313" key="15">
    <source>
        <dbReference type="EMBL" id="MBP2476372.1"/>
    </source>
</evidence>
<keyword evidence="8" id="KW-0460">Magnesium</keyword>
<dbReference type="RefSeq" id="WP_086781742.1">
    <property type="nucleotide sequence ID" value="NZ_JAGIOO010000001.1"/>
</dbReference>
<dbReference type="NCBIfam" id="TIGR04074">
    <property type="entry name" value="bacter_Hen1"/>
    <property type="match status" value="1"/>
</dbReference>
<dbReference type="PANTHER" id="PTHR21404:SF3">
    <property type="entry name" value="SMALL RNA 2'-O-METHYLTRANSFERASE"/>
    <property type="match status" value="1"/>
</dbReference>
<evidence type="ECO:0000313" key="16">
    <source>
        <dbReference type="Proteomes" id="UP001519363"/>
    </source>
</evidence>
<comment type="cofactor">
    <cofactor evidence="1">
        <name>Mg(2+)</name>
        <dbReference type="ChEBI" id="CHEBI:18420"/>
    </cofactor>
</comment>
<evidence type="ECO:0000256" key="3">
    <source>
        <dbReference type="ARBA" id="ARBA00021330"/>
    </source>
</evidence>
<evidence type="ECO:0000256" key="2">
    <source>
        <dbReference type="ARBA" id="ARBA00009026"/>
    </source>
</evidence>
<dbReference type="EMBL" id="JAGIOO010000001">
    <property type="protein sequence ID" value="MBP2476372.1"/>
    <property type="molecule type" value="Genomic_DNA"/>
</dbReference>